<dbReference type="InterPro" id="IPR039999">
    <property type="entry name" value="LYAR"/>
</dbReference>
<evidence type="ECO:0000256" key="5">
    <source>
        <dbReference type="ARBA" id="ARBA00022833"/>
    </source>
</evidence>
<reference evidence="11" key="1">
    <citation type="journal article" date="2014" name="Genome Announc.">
        <title>Genome sequence of the yeast Cyberlindnera fabianii (Hansenula fabianii).</title>
        <authorList>
            <person name="Freel K.C."/>
            <person name="Sarilar V."/>
            <person name="Neuveglise C."/>
            <person name="Devillers H."/>
            <person name="Friedrich A."/>
            <person name="Schacherer J."/>
        </authorList>
    </citation>
    <scope>NUCLEOTIDE SEQUENCE</scope>
    <source>
        <strain evidence="11">YJS4271</strain>
    </source>
</reference>
<comment type="similarity">
    <text evidence="7">Belongs to the UPF0743 family.</text>
</comment>
<feature type="domain" description="Zinc finger C2H2 LYAR-type" evidence="10">
    <location>
        <begin position="30"/>
        <end position="57"/>
    </location>
</feature>
<dbReference type="SUPFAM" id="SSF57667">
    <property type="entry name" value="beta-beta-alpha zinc fingers"/>
    <property type="match status" value="2"/>
</dbReference>
<dbReference type="Pfam" id="PF08790">
    <property type="entry name" value="zf-LYAR"/>
    <property type="match status" value="1"/>
</dbReference>
<reference evidence="13" key="2">
    <citation type="journal article" date="2017" name="Genome Announc.">
        <title>Genome sequences of Cyberlindnera fabianii 65, Pichia kudriavzevii 129, and Saccharomyces cerevisiae 131 isolated from fermented masau fruits in Zimbabwe.</title>
        <authorList>
            <person name="van Rijswijck I.M.H."/>
            <person name="Derks M.F.L."/>
            <person name="Abee T."/>
            <person name="de Ridder D."/>
            <person name="Smid E.J."/>
        </authorList>
    </citation>
    <scope>NUCLEOTIDE SEQUENCE [LARGE SCALE GENOMIC DNA]</scope>
    <source>
        <strain evidence="13">65</strain>
    </source>
</reference>
<dbReference type="OMA" id="MTEAQRY"/>
<evidence type="ECO:0000256" key="7">
    <source>
        <dbReference type="ARBA" id="ARBA00061084"/>
    </source>
</evidence>
<proteinExistence type="inferred from homology"/>
<keyword evidence="13" id="KW-1185">Reference proteome</keyword>
<dbReference type="PANTHER" id="PTHR13100">
    <property type="entry name" value="CELL GROWTH-REGULATING NUCLEOLAR PROTEIN LYAR"/>
    <property type="match status" value="1"/>
</dbReference>
<dbReference type="PANTHER" id="PTHR13100:SF10">
    <property type="entry name" value="CELL GROWTH-REGULATING NUCLEOLAR PROTEIN"/>
    <property type="match status" value="1"/>
</dbReference>
<sequence length="147" mass="17218">MVTFSCEVCNESLAKKKLDQHTQRCYGAYFTCIDCSTTFNGNDYRQHTQCITEDEKYQKALFRPKKKNTQQQQQQQPKPKEQPKKVETPKEEPKKSKKEDKSKVTKPSLKEHKGKDLYKALKKFSKDEKKELLKRISIKDDGSLVLN</sequence>
<keyword evidence="2" id="KW-0479">Metal-binding</keyword>
<protein>
    <submittedName>
        <fullName evidence="11">CYFA0S01e15500g1_1</fullName>
    </submittedName>
    <submittedName>
        <fullName evidence="12">Cell growth-regulating nucleolar protein</fullName>
    </submittedName>
</protein>
<feature type="region of interest" description="Disordered" evidence="9">
    <location>
        <begin position="61"/>
        <end position="117"/>
    </location>
</feature>
<dbReference type="GO" id="GO:0005730">
    <property type="term" value="C:nucleolus"/>
    <property type="evidence" value="ECO:0007669"/>
    <property type="project" value="TreeGrafter"/>
</dbReference>
<evidence type="ECO:0000256" key="3">
    <source>
        <dbReference type="ARBA" id="ARBA00022737"/>
    </source>
</evidence>
<gene>
    <name evidence="12" type="ORF">BON22_1691</name>
    <name evidence="11" type="ORF">CYFA0S_01e15500g</name>
</gene>
<evidence type="ECO:0000313" key="12">
    <source>
        <dbReference type="EMBL" id="ONH69010.1"/>
    </source>
</evidence>
<evidence type="ECO:0000256" key="6">
    <source>
        <dbReference type="ARBA" id="ARBA00023242"/>
    </source>
</evidence>
<dbReference type="InterPro" id="IPR036236">
    <property type="entry name" value="Znf_C2H2_sf"/>
</dbReference>
<dbReference type="GO" id="GO:0008270">
    <property type="term" value="F:zinc ion binding"/>
    <property type="evidence" value="ECO:0007669"/>
    <property type="project" value="UniProtKB-KW"/>
</dbReference>
<dbReference type="PROSITE" id="PS51804">
    <property type="entry name" value="ZF_C2HC_LYAR"/>
    <property type="match status" value="2"/>
</dbReference>
<dbReference type="AlphaFoldDB" id="A0A061AKP5"/>
<evidence type="ECO:0000256" key="1">
    <source>
        <dbReference type="ARBA" id="ARBA00004123"/>
    </source>
</evidence>
<evidence type="ECO:0000256" key="9">
    <source>
        <dbReference type="SAM" id="MobiDB-lite"/>
    </source>
</evidence>
<dbReference type="GO" id="GO:0006364">
    <property type="term" value="P:rRNA processing"/>
    <property type="evidence" value="ECO:0007669"/>
    <property type="project" value="TreeGrafter"/>
</dbReference>
<evidence type="ECO:0000256" key="8">
    <source>
        <dbReference type="PROSITE-ProRule" id="PRU01145"/>
    </source>
</evidence>
<dbReference type="FunFam" id="3.30.1490.490:FF:000001">
    <property type="entry name" value="cell growth-regulating nucleolar protein-like"/>
    <property type="match status" value="1"/>
</dbReference>
<name>A0A061AKP5_CYBFA</name>
<dbReference type="VEuPathDB" id="FungiDB:BON22_1691"/>
<dbReference type="GO" id="GO:0000122">
    <property type="term" value="P:negative regulation of transcription by RNA polymerase II"/>
    <property type="evidence" value="ECO:0007669"/>
    <property type="project" value="TreeGrafter"/>
</dbReference>
<keyword evidence="4 8" id="KW-0863">Zinc-finger</keyword>
<reference evidence="12" key="3">
    <citation type="submission" date="2017-01" db="EMBL/GenBank/DDBJ databases">
        <authorList>
            <person name="Mah S.A."/>
            <person name="Swanson W.J."/>
            <person name="Moy G.W."/>
            <person name="Vacquier V.D."/>
        </authorList>
    </citation>
    <scope>NUCLEOTIDE SEQUENCE [LARGE SCALE GENOMIC DNA]</scope>
    <source>
        <strain evidence="12">65</strain>
    </source>
</reference>
<dbReference type="Gene3D" id="3.30.1490.490">
    <property type="match status" value="1"/>
</dbReference>
<organism evidence="11">
    <name type="scientific">Cyberlindnera fabianii</name>
    <name type="common">Yeast</name>
    <name type="synonym">Hansenula fabianii</name>
    <dbReference type="NCBI Taxonomy" id="36022"/>
    <lineage>
        <taxon>Eukaryota</taxon>
        <taxon>Fungi</taxon>
        <taxon>Dikarya</taxon>
        <taxon>Ascomycota</taxon>
        <taxon>Saccharomycotina</taxon>
        <taxon>Saccharomycetes</taxon>
        <taxon>Phaffomycetales</taxon>
        <taxon>Phaffomycetaceae</taxon>
        <taxon>Cyberlindnera</taxon>
    </lineage>
</organism>
<dbReference type="STRING" id="36022.A0A061AKP5"/>
<keyword evidence="3" id="KW-0677">Repeat</keyword>
<dbReference type="EMBL" id="LK052886">
    <property type="protein sequence ID" value="CDR37711.1"/>
    <property type="molecule type" value="Genomic_DNA"/>
</dbReference>
<feature type="compositionally biased region" description="Basic and acidic residues" evidence="9">
    <location>
        <begin position="78"/>
        <end position="117"/>
    </location>
</feature>
<comment type="subcellular location">
    <subcellularLocation>
        <location evidence="1">Nucleus</location>
    </subcellularLocation>
</comment>
<evidence type="ECO:0000256" key="4">
    <source>
        <dbReference type="ARBA" id="ARBA00022771"/>
    </source>
</evidence>
<dbReference type="InterPro" id="IPR014898">
    <property type="entry name" value="Znf_C2H2_LYAR"/>
</dbReference>
<evidence type="ECO:0000313" key="11">
    <source>
        <dbReference type="EMBL" id="CDR37711.1"/>
    </source>
</evidence>
<keyword evidence="6" id="KW-0539">Nucleus</keyword>
<evidence type="ECO:0000313" key="13">
    <source>
        <dbReference type="Proteomes" id="UP000189513"/>
    </source>
</evidence>
<dbReference type="EMBL" id="MPUK01000002">
    <property type="protein sequence ID" value="ONH69010.1"/>
    <property type="molecule type" value="Genomic_DNA"/>
</dbReference>
<evidence type="ECO:0000256" key="2">
    <source>
        <dbReference type="ARBA" id="ARBA00022723"/>
    </source>
</evidence>
<dbReference type="GO" id="GO:0003677">
    <property type="term" value="F:DNA binding"/>
    <property type="evidence" value="ECO:0007669"/>
    <property type="project" value="InterPro"/>
</dbReference>
<accession>A0A061AKP5</accession>
<evidence type="ECO:0000259" key="10">
    <source>
        <dbReference type="Pfam" id="PF08790"/>
    </source>
</evidence>
<dbReference type="OrthoDB" id="3979824at2759"/>
<dbReference type="Proteomes" id="UP000189513">
    <property type="component" value="Unassembled WGS sequence"/>
</dbReference>
<keyword evidence="5" id="KW-0862">Zinc</keyword>